<evidence type="ECO:0000256" key="1">
    <source>
        <dbReference type="ARBA" id="ARBA00004141"/>
    </source>
</evidence>
<evidence type="ECO:0000313" key="7">
    <source>
        <dbReference type="EMBL" id="OCT55234.1"/>
    </source>
</evidence>
<dbReference type="PANTHER" id="PTHR26451:SF1001">
    <property type="entry name" value="OLFACTORY RECEPTOR 2A25"/>
    <property type="match status" value="1"/>
</dbReference>
<keyword evidence="2 6" id="KW-0812">Transmembrane</keyword>
<keyword evidence="3 6" id="KW-1133">Transmembrane helix</keyword>
<evidence type="ECO:0000256" key="6">
    <source>
        <dbReference type="SAM" id="Phobius"/>
    </source>
</evidence>
<reference evidence="7" key="1">
    <citation type="submission" date="2016-05" db="EMBL/GenBank/DDBJ databases">
        <title>WGS assembly of Xenopus laevis.</title>
        <authorList>
            <person name="Session A."/>
            <person name="Uno Y."/>
            <person name="Kwon T."/>
            <person name="Chapman J."/>
            <person name="Toyoda A."/>
            <person name="Takahashi S."/>
            <person name="Fukui A."/>
            <person name="Hikosaka A."/>
            <person name="Putnam N."/>
            <person name="Stites J."/>
            <person name="Van Heeringen S."/>
            <person name="Quigley I."/>
            <person name="Heinz S."/>
            <person name="Hellsten U."/>
            <person name="Lyons J."/>
            <person name="Suzuki A."/>
            <person name="Kondo M."/>
            <person name="Ogino H."/>
            <person name="Ochi H."/>
            <person name="Bogdanovic O."/>
            <person name="Lister R."/>
            <person name="Georgiou G."/>
            <person name="Paranjpe S."/>
            <person name="Van Kruijsbergen I."/>
            <person name="Mozaffari S."/>
            <person name="Shu S."/>
            <person name="Schmutz J."/>
            <person name="Jenkins J."/>
            <person name="Grimwood J."/>
            <person name="Carlson J."/>
            <person name="Mitros T."/>
            <person name="Simakov O."/>
            <person name="Heald R."/>
            <person name="Miller K."/>
            <person name="Haudenschild C."/>
            <person name="Kuroki Y."/>
            <person name="Tanaka T."/>
            <person name="Michiue T."/>
            <person name="Watanabe M."/>
            <person name="Kinoshita T."/>
            <person name="Ohta Y."/>
            <person name="Mawaribuchi S."/>
            <person name="Suzuki Y."/>
            <person name="Haramoto Y."/>
            <person name="Yamamoto T."/>
            <person name="Takagi C."/>
            <person name="Kitzman J."/>
            <person name="Shendure J."/>
            <person name="Nakayama T."/>
            <person name="Izutsu Y."/>
            <person name="Robert J."/>
            <person name="Dichmann D."/>
            <person name="Flajnik M."/>
            <person name="Houston D."/>
            <person name="Marcotte E."/>
            <person name="Wallingford J."/>
            <person name="Ito Y."/>
            <person name="Asashima M."/>
            <person name="Ueno N."/>
            <person name="Matsuda Y."/>
            <person name="Jan Veenstra G."/>
            <person name="Fujiyama A."/>
            <person name="Harland R."/>
            <person name="Taira M."/>
            <person name="Rokhsar D.S."/>
        </authorList>
    </citation>
    <scope>NUCLEOTIDE SEQUENCE</scope>
    <source>
        <strain evidence="7">J</strain>
        <tissue evidence="7">Blood</tissue>
    </source>
</reference>
<accession>A0A974GY68</accession>
<feature type="transmembrane region" description="Helical" evidence="6">
    <location>
        <begin position="29"/>
        <end position="52"/>
    </location>
</feature>
<gene>
    <name evidence="7" type="ORF">XELAEV_18003657mg</name>
</gene>
<evidence type="ECO:0000256" key="2">
    <source>
        <dbReference type="ARBA" id="ARBA00022692"/>
    </source>
</evidence>
<dbReference type="InterPro" id="IPR000725">
    <property type="entry name" value="Olfact_rcpt"/>
</dbReference>
<dbReference type="SUPFAM" id="SSF81321">
    <property type="entry name" value="Family A G protein-coupled receptor-like"/>
    <property type="match status" value="1"/>
</dbReference>
<feature type="transmembrane region" description="Helical" evidence="6">
    <location>
        <begin position="64"/>
        <end position="85"/>
    </location>
</feature>
<protein>
    <recommendedName>
        <fullName evidence="8">G-protein coupled receptors family 1 profile domain-containing protein</fullName>
    </recommendedName>
</protein>
<dbReference type="GO" id="GO:0007186">
    <property type="term" value="P:G protein-coupled receptor signaling pathway"/>
    <property type="evidence" value="ECO:0007669"/>
    <property type="project" value="InterPro"/>
</dbReference>
<dbReference type="InterPro" id="IPR052921">
    <property type="entry name" value="GPCR1_Superfamily_Member"/>
</dbReference>
<dbReference type="AlphaFoldDB" id="A0A974GY68"/>
<evidence type="ECO:0008006" key="8">
    <source>
        <dbReference type="Google" id="ProtNLM"/>
    </source>
</evidence>
<name>A0A974GY68_XENLA</name>
<dbReference type="Pfam" id="PF13853">
    <property type="entry name" value="7tm_4"/>
    <property type="match status" value="1"/>
</dbReference>
<dbReference type="Proteomes" id="UP000694892">
    <property type="component" value="Unassembled WGS sequence"/>
</dbReference>
<dbReference type="GO" id="GO:0005549">
    <property type="term" value="F:odorant binding"/>
    <property type="evidence" value="ECO:0007669"/>
    <property type="project" value="TreeGrafter"/>
</dbReference>
<proteinExistence type="predicted"/>
<keyword evidence="5" id="KW-0807">Transducer</keyword>
<sequence length="109" mass="12447">MVSMLIIAYSYVRILHICLKISKGAGKKAIHTLVTHLLNFSIFLIGALFIFIRYRLENINLPLVFHILLSITGSVFPPLLNPLVYGIRTKALKIKVISHLEKLKVNKYF</sequence>
<evidence type="ECO:0000256" key="3">
    <source>
        <dbReference type="ARBA" id="ARBA00022989"/>
    </source>
</evidence>
<dbReference type="Gene3D" id="1.20.1070.10">
    <property type="entry name" value="Rhodopsin 7-helix transmembrane proteins"/>
    <property type="match status" value="1"/>
</dbReference>
<dbReference type="GO" id="GO:0004984">
    <property type="term" value="F:olfactory receptor activity"/>
    <property type="evidence" value="ECO:0007669"/>
    <property type="project" value="InterPro"/>
</dbReference>
<evidence type="ECO:0000256" key="5">
    <source>
        <dbReference type="ARBA" id="ARBA00023224"/>
    </source>
</evidence>
<dbReference type="GO" id="GO:0016020">
    <property type="term" value="C:membrane"/>
    <property type="evidence" value="ECO:0007669"/>
    <property type="project" value="UniProtKB-SubCell"/>
</dbReference>
<organism evidence="7">
    <name type="scientific">Xenopus laevis</name>
    <name type="common">African clawed frog</name>
    <dbReference type="NCBI Taxonomy" id="8355"/>
    <lineage>
        <taxon>Eukaryota</taxon>
        <taxon>Metazoa</taxon>
        <taxon>Chordata</taxon>
        <taxon>Craniata</taxon>
        <taxon>Vertebrata</taxon>
        <taxon>Euteleostomi</taxon>
        <taxon>Amphibia</taxon>
        <taxon>Batrachia</taxon>
        <taxon>Anura</taxon>
        <taxon>Pipoidea</taxon>
        <taxon>Pipidae</taxon>
        <taxon>Xenopodinae</taxon>
        <taxon>Xenopus</taxon>
        <taxon>Xenopus</taxon>
    </lineage>
</organism>
<keyword evidence="4 6" id="KW-0472">Membrane</keyword>
<dbReference type="EMBL" id="KV514402">
    <property type="protein sequence ID" value="OCT55234.1"/>
    <property type="molecule type" value="Genomic_DNA"/>
</dbReference>
<dbReference type="PANTHER" id="PTHR26451">
    <property type="entry name" value="G_PROTEIN_RECEP_F1_2 DOMAIN-CONTAINING PROTEIN"/>
    <property type="match status" value="1"/>
</dbReference>
<comment type="subcellular location">
    <subcellularLocation>
        <location evidence="1">Membrane</location>
        <topology evidence="1">Multi-pass membrane protein</topology>
    </subcellularLocation>
</comment>
<evidence type="ECO:0000256" key="4">
    <source>
        <dbReference type="ARBA" id="ARBA00023136"/>
    </source>
</evidence>